<name>Q0SJ35_RHOJR</name>
<evidence type="ECO:0000259" key="3">
    <source>
        <dbReference type="PROSITE" id="PS51903"/>
    </source>
</evidence>
<dbReference type="Pfam" id="PF02861">
    <property type="entry name" value="Clp_N"/>
    <property type="match status" value="1"/>
</dbReference>
<dbReference type="RefSeq" id="WP_011593870.1">
    <property type="nucleotide sequence ID" value="NC_008268.1"/>
</dbReference>
<evidence type="ECO:0000256" key="2">
    <source>
        <dbReference type="SAM" id="MobiDB-lite"/>
    </source>
</evidence>
<keyword evidence="4" id="KW-0547">Nucleotide-binding</keyword>
<dbReference type="InterPro" id="IPR036628">
    <property type="entry name" value="Clp_N_dom_sf"/>
</dbReference>
<evidence type="ECO:0000256" key="1">
    <source>
        <dbReference type="PROSITE-ProRule" id="PRU01251"/>
    </source>
</evidence>
<organism evidence="4 5">
    <name type="scientific">Rhodococcus jostii (strain RHA1)</name>
    <dbReference type="NCBI Taxonomy" id="101510"/>
    <lineage>
        <taxon>Bacteria</taxon>
        <taxon>Bacillati</taxon>
        <taxon>Actinomycetota</taxon>
        <taxon>Actinomycetes</taxon>
        <taxon>Mycobacteriales</taxon>
        <taxon>Nocardiaceae</taxon>
        <taxon>Rhodococcus</taxon>
    </lineage>
</organism>
<keyword evidence="4" id="KW-0067">ATP-binding</keyword>
<dbReference type="Proteomes" id="UP000008710">
    <property type="component" value="Chromosome"/>
</dbReference>
<keyword evidence="4" id="KW-0645">Protease</keyword>
<dbReference type="GO" id="GO:0005524">
    <property type="term" value="F:ATP binding"/>
    <property type="evidence" value="ECO:0007669"/>
    <property type="project" value="UniProtKB-KW"/>
</dbReference>
<protein>
    <submittedName>
        <fullName evidence="4">Probable ATP-dependent Clp protease ATP-binding subunit</fullName>
    </submittedName>
</protein>
<evidence type="ECO:0000313" key="4">
    <source>
        <dbReference type="EMBL" id="ABG92451.1"/>
    </source>
</evidence>
<feature type="region of interest" description="Disordered" evidence="2">
    <location>
        <begin position="62"/>
        <end position="85"/>
    </location>
</feature>
<dbReference type="GO" id="GO:0006508">
    <property type="term" value="P:proteolysis"/>
    <property type="evidence" value="ECO:0007669"/>
    <property type="project" value="UniProtKB-KW"/>
</dbReference>
<dbReference type="KEGG" id="rha:RHA1_ro00616"/>
<proteinExistence type="predicted"/>
<dbReference type="SUPFAM" id="SSF81923">
    <property type="entry name" value="Double Clp-N motif"/>
    <property type="match status" value="1"/>
</dbReference>
<dbReference type="HOGENOM" id="CLU_2510481_0_0_11"/>
<dbReference type="PATRIC" id="fig|101510.16.peg.641"/>
<dbReference type="InterPro" id="IPR004176">
    <property type="entry name" value="Clp_R_N"/>
</dbReference>
<dbReference type="PROSITE" id="PS51903">
    <property type="entry name" value="CLP_R"/>
    <property type="match status" value="1"/>
</dbReference>
<gene>
    <name evidence="4" type="ordered locus">RHA1_ro00616</name>
</gene>
<feature type="domain" description="Clp R" evidence="3">
    <location>
        <begin position="2"/>
        <end position="85"/>
    </location>
</feature>
<reference evidence="5" key="1">
    <citation type="journal article" date="2006" name="Proc. Natl. Acad. Sci. U.S.A.">
        <title>The complete genome of Rhodococcus sp. RHA1 provides insights into a catabolic powerhouse.</title>
        <authorList>
            <person name="McLeod M.P."/>
            <person name="Warren R.L."/>
            <person name="Hsiao W.W.L."/>
            <person name="Araki N."/>
            <person name="Myhre M."/>
            <person name="Fernandes C."/>
            <person name="Miyazawa D."/>
            <person name="Wong W."/>
            <person name="Lillquist A.L."/>
            <person name="Wang D."/>
            <person name="Dosanjh M."/>
            <person name="Hara H."/>
            <person name="Petrescu A."/>
            <person name="Morin R.D."/>
            <person name="Yang G."/>
            <person name="Stott J.M."/>
            <person name="Schein J.E."/>
            <person name="Shin H."/>
            <person name="Smailus D."/>
            <person name="Siddiqui A.S."/>
            <person name="Marra M.A."/>
            <person name="Jones S.J.M."/>
            <person name="Holt R."/>
            <person name="Brinkman F.S.L."/>
            <person name="Miyauchi K."/>
            <person name="Fukuda M."/>
            <person name="Davies J.E."/>
            <person name="Mohn W.W."/>
            <person name="Eltis L.D."/>
        </authorList>
    </citation>
    <scope>NUCLEOTIDE SEQUENCE [LARGE SCALE GENOMIC DNA]</scope>
    <source>
        <strain evidence="5">RHA1</strain>
    </source>
</reference>
<evidence type="ECO:0000313" key="5">
    <source>
        <dbReference type="Proteomes" id="UP000008710"/>
    </source>
</evidence>
<dbReference type="AlphaFoldDB" id="Q0SJ35"/>
<dbReference type="EMBL" id="CP000431">
    <property type="protein sequence ID" value="ABG92451.1"/>
    <property type="molecule type" value="Genomic_DNA"/>
</dbReference>
<keyword evidence="4" id="KW-0378">Hydrolase</keyword>
<keyword evidence="1" id="KW-0677">Repeat</keyword>
<dbReference type="eggNOG" id="COG0542">
    <property type="taxonomic scope" value="Bacteria"/>
</dbReference>
<dbReference type="Gene3D" id="1.10.1780.10">
    <property type="entry name" value="Clp, N-terminal domain"/>
    <property type="match status" value="1"/>
</dbReference>
<dbReference type="GO" id="GO:0008233">
    <property type="term" value="F:peptidase activity"/>
    <property type="evidence" value="ECO:0007669"/>
    <property type="project" value="UniProtKB-KW"/>
</dbReference>
<accession>Q0SJ35</accession>
<sequence>MFERFSDQARQVVVLAADIARAHHHDSLGTEHLLAGILDGGGPAAAALTAWGVTAPAIRGKLDTARTGTRSDPHRPLTHQHQRDA</sequence>